<dbReference type="GO" id="GO:0016758">
    <property type="term" value="F:hexosyltransferase activity"/>
    <property type="evidence" value="ECO:0007669"/>
    <property type="project" value="TreeGrafter"/>
</dbReference>
<dbReference type="SUPFAM" id="SSF55811">
    <property type="entry name" value="Nudix"/>
    <property type="match status" value="1"/>
</dbReference>
<evidence type="ECO:0000313" key="6">
    <source>
        <dbReference type="Proteomes" id="UP000228533"/>
    </source>
</evidence>
<dbReference type="InterPro" id="IPR000086">
    <property type="entry name" value="NUDIX_hydrolase_dom"/>
</dbReference>
<evidence type="ECO:0000256" key="3">
    <source>
        <dbReference type="ARBA" id="ARBA00022801"/>
    </source>
</evidence>
<keyword evidence="3" id="KW-0378">Hydrolase</keyword>
<dbReference type="Pfam" id="PF03808">
    <property type="entry name" value="Glyco_tran_WecG"/>
    <property type="match status" value="1"/>
</dbReference>
<name>A0A2M6WSI9_9BACT</name>
<dbReference type="Proteomes" id="UP000228533">
    <property type="component" value="Unassembled WGS sequence"/>
</dbReference>
<dbReference type="EMBL" id="PFAM01000023">
    <property type="protein sequence ID" value="PIT95769.1"/>
    <property type="molecule type" value="Genomic_DNA"/>
</dbReference>
<evidence type="ECO:0000256" key="1">
    <source>
        <dbReference type="ARBA" id="ARBA00022676"/>
    </source>
</evidence>
<dbReference type="InterPro" id="IPR020084">
    <property type="entry name" value="NUDIX_hydrolase_CS"/>
</dbReference>
<dbReference type="CDD" id="cd06533">
    <property type="entry name" value="Glyco_transf_WecG_TagA"/>
    <property type="match status" value="1"/>
</dbReference>
<keyword evidence="2" id="KW-0808">Transferase</keyword>
<accession>A0A2M6WSI9</accession>
<reference evidence="6" key="1">
    <citation type="submission" date="2017-09" db="EMBL/GenBank/DDBJ databases">
        <title>Depth-based differentiation of microbial function through sediment-hosted aquifers and enrichment of novel symbionts in the deep terrestrial subsurface.</title>
        <authorList>
            <person name="Probst A.J."/>
            <person name="Ladd B."/>
            <person name="Jarett J.K."/>
            <person name="Geller-Mcgrath D.E."/>
            <person name="Sieber C.M.K."/>
            <person name="Emerson J.B."/>
            <person name="Anantharaman K."/>
            <person name="Thomas B.C."/>
            <person name="Malmstrom R."/>
            <person name="Stieglmeier M."/>
            <person name="Klingl A."/>
            <person name="Woyke T."/>
            <person name="Ryan C.M."/>
            <person name="Banfield J.F."/>
        </authorList>
    </citation>
    <scope>NUCLEOTIDE SEQUENCE [LARGE SCALE GENOMIC DNA]</scope>
</reference>
<dbReference type="InterPro" id="IPR015797">
    <property type="entry name" value="NUDIX_hydrolase-like_dom_sf"/>
</dbReference>
<comment type="caution">
    <text evidence="5">The sequence shown here is derived from an EMBL/GenBank/DDBJ whole genome shotgun (WGS) entry which is preliminary data.</text>
</comment>
<dbReference type="Gene3D" id="3.90.79.10">
    <property type="entry name" value="Nucleoside Triphosphate Pyrophosphohydrolase"/>
    <property type="match status" value="1"/>
</dbReference>
<dbReference type="PROSITE" id="PS51462">
    <property type="entry name" value="NUDIX"/>
    <property type="match status" value="1"/>
</dbReference>
<keyword evidence="1" id="KW-0328">Glycosyltransferase</keyword>
<dbReference type="NCBIfam" id="TIGR00696">
    <property type="entry name" value="wecG_tagA_cpsF"/>
    <property type="match status" value="1"/>
</dbReference>
<evidence type="ECO:0000256" key="2">
    <source>
        <dbReference type="ARBA" id="ARBA00022679"/>
    </source>
</evidence>
<dbReference type="PROSITE" id="PS00893">
    <property type="entry name" value="NUDIX_BOX"/>
    <property type="match status" value="1"/>
</dbReference>
<feature type="domain" description="Nudix hydrolase" evidence="4">
    <location>
        <begin position="244"/>
        <end position="383"/>
    </location>
</feature>
<evidence type="ECO:0000259" key="4">
    <source>
        <dbReference type="PROSITE" id="PS51462"/>
    </source>
</evidence>
<proteinExistence type="predicted"/>
<sequence length="387" mass="44237">MDTIKILGTKISILTKEQIVDNVLAYLRGSEARQIVTPNPEFLLEALRDEEFAVVLNQADLAVPDGFGLVITAACKAKKLERLSGADLVPIILTASEKNNLKVAIINWSDSLSDEKVITKVFNKKYPKLNFKIWSIDRGDDLKSSFYDWQAEVVLVALGAPWQDILAAKLKANGNGLKLAIGVGGSLDFLTGQVRRAPKLMRAIGLEWLWRLIINPSVRSKRIFNAVIKFPLIFVRHDIINRFFYRPSVVGFIYNSHREVLIVNSNKEPGRDFWKLPQGGRNYGESDEQALKREMLEELGTTDFNIIRVYPKIYKYLWPKGYSLEGYKGQRQSLFILEYTGKRQDIYLSAENKAYKWVPINELLKATDSVVHQAYELYLEKYQETLK</sequence>
<dbReference type="Pfam" id="PF00293">
    <property type="entry name" value="NUDIX"/>
    <property type="match status" value="1"/>
</dbReference>
<dbReference type="PANTHER" id="PTHR34136:SF1">
    <property type="entry name" value="UDP-N-ACETYL-D-MANNOSAMINURONIC ACID TRANSFERASE"/>
    <property type="match status" value="1"/>
</dbReference>
<organism evidence="5 6">
    <name type="scientific">Candidatus Falkowbacteria bacterium CG10_big_fil_rev_8_21_14_0_10_37_14</name>
    <dbReference type="NCBI Taxonomy" id="1974561"/>
    <lineage>
        <taxon>Bacteria</taxon>
        <taxon>Candidatus Falkowiibacteriota</taxon>
    </lineage>
</organism>
<dbReference type="GO" id="GO:0016787">
    <property type="term" value="F:hydrolase activity"/>
    <property type="evidence" value="ECO:0007669"/>
    <property type="project" value="UniProtKB-KW"/>
</dbReference>
<dbReference type="InterPro" id="IPR004629">
    <property type="entry name" value="WecG_TagA_CpsF"/>
</dbReference>
<protein>
    <recommendedName>
        <fullName evidence="4">Nudix hydrolase domain-containing protein</fullName>
    </recommendedName>
</protein>
<evidence type="ECO:0000313" key="5">
    <source>
        <dbReference type="EMBL" id="PIT95769.1"/>
    </source>
</evidence>
<gene>
    <name evidence="5" type="ORF">COT94_04250</name>
</gene>
<dbReference type="PANTHER" id="PTHR34136">
    <property type="match status" value="1"/>
</dbReference>
<dbReference type="AlphaFoldDB" id="A0A2M6WSI9"/>